<name>A0A2W1N865_PAEXE</name>
<reference evidence="9" key="1">
    <citation type="submission" date="2018-06" db="EMBL/GenBank/DDBJ databases">
        <title>Paenibacillus xerothermodurans sp. nov. an extremely dry heat resistant spore forming bacterium isolated from the soil of Cape Canaveral, Florida.</title>
        <authorList>
            <person name="Seuylemezian A."/>
            <person name="Kaur N."/>
            <person name="Patil P."/>
            <person name="Patil P."/>
            <person name="Mayilraj S."/>
            <person name="Vaishampayan P."/>
        </authorList>
    </citation>
    <scope>NUCLEOTIDE SEQUENCE [LARGE SCALE GENOMIC DNA]</scope>
    <source>
        <strain evidence="9">ATCC 27380</strain>
    </source>
</reference>
<dbReference type="Proteomes" id="UP000214746">
    <property type="component" value="Unassembled WGS sequence"/>
</dbReference>
<dbReference type="EMBL" id="NHRJ02000010">
    <property type="protein sequence ID" value="PZE20054.1"/>
    <property type="molecule type" value="Genomic_DNA"/>
</dbReference>
<dbReference type="InterPro" id="IPR051393">
    <property type="entry name" value="ABC_transporter_permease"/>
</dbReference>
<feature type="transmembrane region" description="Helical" evidence="7">
    <location>
        <begin position="77"/>
        <end position="97"/>
    </location>
</feature>
<feature type="domain" description="ABC transmembrane type-1" evidence="8">
    <location>
        <begin position="74"/>
        <end position="288"/>
    </location>
</feature>
<dbReference type="GO" id="GO:0005886">
    <property type="term" value="C:plasma membrane"/>
    <property type="evidence" value="ECO:0007669"/>
    <property type="project" value="UniProtKB-SubCell"/>
</dbReference>
<keyword evidence="4 7" id="KW-0812">Transmembrane</keyword>
<comment type="subcellular location">
    <subcellularLocation>
        <location evidence="1 7">Cell membrane</location>
        <topology evidence="1 7">Multi-pass membrane protein</topology>
    </subcellularLocation>
</comment>
<dbReference type="RefSeq" id="WP_089200875.1">
    <property type="nucleotide sequence ID" value="NZ_NHRJ02000010.1"/>
</dbReference>
<comment type="caution">
    <text evidence="9">The sequence shown here is derived from an EMBL/GenBank/DDBJ whole genome shotgun (WGS) entry which is preliminary data.</text>
</comment>
<evidence type="ECO:0000256" key="2">
    <source>
        <dbReference type="ARBA" id="ARBA00022448"/>
    </source>
</evidence>
<evidence type="ECO:0000313" key="10">
    <source>
        <dbReference type="Proteomes" id="UP000214746"/>
    </source>
</evidence>
<sequence>MKSKTQSIKWAYLFVSPFVICFVLFWLLPLVYGLIVSLYEWNIASGKHTFVGLDNYKSLLTPGDIYNELFVNTLKNTLLFVVLSVPPLVLISLGLALMIDKLPTRLKSIYRTVFFLSYSVSVTAVSAVFRWLFNENGGFINSAAVSLGLGEPVQWLNSQPFAWITILIATVWWTIGFNMMLFINAIDEVDGTVYEAADLDGAGGFTKFFAITLPEIRNVGIFIVMTTIIASFNLFGQTKLITAGGPSESTNTLIMGIQRAVFDMNQLGMGSAMAILMGLIMMVVTGAQYFLSYKNHK</sequence>
<keyword evidence="5 7" id="KW-1133">Transmembrane helix</keyword>
<evidence type="ECO:0000256" key="5">
    <source>
        <dbReference type="ARBA" id="ARBA00022989"/>
    </source>
</evidence>
<protein>
    <submittedName>
        <fullName evidence="9">Sugar ABC transporter permease</fullName>
    </submittedName>
</protein>
<organism evidence="9 10">
    <name type="scientific">Paenibacillus xerothermodurans</name>
    <dbReference type="NCBI Taxonomy" id="1977292"/>
    <lineage>
        <taxon>Bacteria</taxon>
        <taxon>Bacillati</taxon>
        <taxon>Bacillota</taxon>
        <taxon>Bacilli</taxon>
        <taxon>Bacillales</taxon>
        <taxon>Paenibacillaceae</taxon>
        <taxon>Paenibacillus</taxon>
    </lineage>
</organism>
<evidence type="ECO:0000256" key="6">
    <source>
        <dbReference type="ARBA" id="ARBA00023136"/>
    </source>
</evidence>
<dbReference type="AlphaFoldDB" id="A0A2W1N865"/>
<evidence type="ECO:0000256" key="3">
    <source>
        <dbReference type="ARBA" id="ARBA00022475"/>
    </source>
</evidence>
<dbReference type="OrthoDB" id="9787541at2"/>
<dbReference type="InterPro" id="IPR000515">
    <property type="entry name" value="MetI-like"/>
</dbReference>
<evidence type="ECO:0000259" key="8">
    <source>
        <dbReference type="PROSITE" id="PS50928"/>
    </source>
</evidence>
<dbReference type="PROSITE" id="PS50928">
    <property type="entry name" value="ABC_TM1"/>
    <property type="match status" value="1"/>
</dbReference>
<dbReference type="SUPFAM" id="SSF161098">
    <property type="entry name" value="MetI-like"/>
    <property type="match status" value="1"/>
</dbReference>
<evidence type="ECO:0000256" key="7">
    <source>
        <dbReference type="RuleBase" id="RU363032"/>
    </source>
</evidence>
<feature type="transmembrane region" description="Helical" evidence="7">
    <location>
        <begin position="216"/>
        <end position="235"/>
    </location>
</feature>
<keyword evidence="3" id="KW-1003">Cell membrane</keyword>
<feature type="transmembrane region" description="Helical" evidence="7">
    <location>
        <begin position="109"/>
        <end position="133"/>
    </location>
</feature>
<gene>
    <name evidence="9" type="ORF">CBW46_015345</name>
</gene>
<feature type="transmembrane region" description="Helical" evidence="7">
    <location>
        <begin position="161"/>
        <end position="183"/>
    </location>
</feature>
<accession>A0A2W1N865</accession>
<evidence type="ECO:0000313" key="9">
    <source>
        <dbReference type="EMBL" id="PZE20054.1"/>
    </source>
</evidence>
<keyword evidence="2 7" id="KW-0813">Transport</keyword>
<keyword evidence="6 7" id="KW-0472">Membrane</keyword>
<dbReference type="Pfam" id="PF00528">
    <property type="entry name" value="BPD_transp_1"/>
    <property type="match status" value="1"/>
</dbReference>
<dbReference type="PANTHER" id="PTHR30193:SF37">
    <property type="entry name" value="INNER MEMBRANE ABC TRANSPORTER PERMEASE PROTEIN YCJO"/>
    <property type="match status" value="1"/>
</dbReference>
<feature type="transmembrane region" description="Helical" evidence="7">
    <location>
        <begin position="272"/>
        <end position="291"/>
    </location>
</feature>
<dbReference type="CDD" id="cd06261">
    <property type="entry name" value="TM_PBP2"/>
    <property type="match status" value="1"/>
</dbReference>
<evidence type="ECO:0000256" key="4">
    <source>
        <dbReference type="ARBA" id="ARBA00022692"/>
    </source>
</evidence>
<dbReference type="InterPro" id="IPR035906">
    <property type="entry name" value="MetI-like_sf"/>
</dbReference>
<feature type="transmembrane region" description="Helical" evidence="7">
    <location>
        <begin position="12"/>
        <end position="35"/>
    </location>
</feature>
<keyword evidence="10" id="KW-1185">Reference proteome</keyword>
<comment type="similarity">
    <text evidence="7">Belongs to the binding-protein-dependent transport system permease family.</text>
</comment>
<dbReference type="GO" id="GO:0055085">
    <property type="term" value="P:transmembrane transport"/>
    <property type="evidence" value="ECO:0007669"/>
    <property type="project" value="InterPro"/>
</dbReference>
<proteinExistence type="inferred from homology"/>
<dbReference type="Gene3D" id="1.10.3720.10">
    <property type="entry name" value="MetI-like"/>
    <property type="match status" value="1"/>
</dbReference>
<dbReference type="PANTHER" id="PTHR30193">
    <property type="entry name" value="ABC TRANSPORTER PERMEASE PROTEIN"/>
    <property type="match status" value="1"/>
</dbReference>
<evidence type="ECO:0000256" key="1">
    <source>
        <dbReference type="ARBA" id="ARBA00004651"/>
    </source>
</evidence>